<dbReference type="Gene3D" id="3.60.110.10">
    <property type="entry name" value="Carbon-nitrogen hydrolase"/>
    <property type="match status" value="1"/>
</dbReference>
<organism evidence="4 5">
    <name type="scientific">Ornithinibacillus salinisoli</name>
    <dbReference type="NCBI Taxonomy" id="1848459"/>
    <lineage>
        <taxon>Bacteria</taxon>
        <taxon>Bacillati</taxon>
        <taxon>Bacillota</taxon>
        <taxon>Bacilli</taxon>
        <taxon>Bacillales</taxon>
        <taxon>Bacillaceae</taxon>
        <taxon>Ornithinibacillus</taxon>
    </lineage>
</organism>
<dbReference type="GO" id="GO:0016787">
    <property type="term" value="F:hydrolase activity"/>
    <property type="evidence" value="ECO:0007669"/>
    <property type="project" value="UniProtKB-KW"/>
</dbReference>
<comment type="caution">
    <text evidence="4">The sequence shown here is derived from an EMBL/GenBank/DDBJ whole genome shotgun (WGS) entry which is preliminary data.</text>
</comment>
<dbReference type="InterPro" id="IPR050345">
    <property type="entry name" value="Aliph_Amidase/BUP"/>
</dbReference>
<accession>A0ABW4VYD3</accession>
<evidence type="ECO:0000256" key="1">
    <source>
        <dbReference type="ARBA" id="ARBA00022801"/>
    </source>
</evidence>
<evidence type="ECO:0000313" key="5">
    <source>
        <dbReference type="Proteomes" id="UP001597383"/>
    </source>
</evidence>
<protein>
    <submittedName>
        <fullName evidence="4">Carbon-nitrogen hydrolase family protein</fullName>
    </submittedName>
</protein>
<keyword evidence="5" id="KW-1185">Reference proteome</keyword>
<name>A0ABW4VYD3_9BACI</name>
<feature type="compositionally biased region" description="Basic and acidic residues" evidence="2">
    <location>
        <begin position="242"/>
        <end position="251"/>
    </location>
</feature>
<feature type="domain" description="CN hydrolase" evidence="3">
    <location>
        <begin position="1"/>
        <end position="236"/>
    </location>
</feature>
<evidence type="ECO:0000313" key="4">
    <source>
        <dbReference type="EMBL" id="MFD2044597.1"/>
    </source>
</evidence>
<dbReference type="SUPFAM" id="SSF56317">
    <property type="entry name" value="Carbon-nitrogen hydrolase"/>
    <property type="match status" value="1"/>
</dbReference>
<sequence>MRVTFGQFDPVLGNKSNNVNQMIRIMEQASKEAADIVIFPELSLTGYFIQDVNTNLAEPIDGESIQIIQEKSRSLNVHTILPWPELADDGSVYNSACLISDTGVIIGTYRKVHLYGTEREVFAAGNEFNVFDTKLGRIGLMICFDLDFPESTRILNLKGADIVLSPTNNMGPYQHYHEVYLQSRAMENELPIASCNRIGRERELIFFGESAAYDAYGNRLIKLDNKAAIQTVEIPINEKRDPNLKYNENRSPKNYSELLNLNK</sequence>
<proteinExistence type="predicted"/>
<dbReference type="PANTHER" id="PTHR43674">
    <property type="entry name" value="NITRILASE C965.09-RELATED"/>
    <property type="match status" value="1"/>
</dbReference>
<dbReference type="Pfam" id="PF00795">
    <property type="entry name" value="CN_hydrolase"/>
    <property type="match status" value="1"/>
</dbReference>
<evidence type="ECO:0000259" key="3">
    <source>
        <dbReference type="PROSITE" id="PS50263"/>
    </source>
</evidence>
<reference evidence="5" key="1">
    <citation type="journal article" date="2019" name="Int. J. Syst. Evol. Microbiol.">
        <title>The Global Catalogue of Microorganisms (GCM) 10K type strain sequencing project: providing services to taxonomists for standard genome sequencing and annotation.</title>
        <authorList>
            <consortium name="The Broad Institute Genomics Platform"/>
            <consortium name="The Broad Institute Genome Sequencing Center for Infectious Disease"/>
            <person name="Wu L."/>
            <person name="Ma J."/>
        </authorList>
    </citation>
    <scope>NUCLEOTIDE SEQUENCE [LARGE SCALE GENOMIC DNA]</scope>
    <source>
        <strain evidence="5">R28</strain>
    </source>
</reference>
<feature type="region of interest" description="Disordered" evidence="2">
    <location>
        <begin position="242"/>
        <end position="263"/>
    </location>
</feature>
<evidence type="ECO:0000256" key="2">
    <source>
        <dbReference type="SAM" id="MobiDB-lite"/>
    </source>
</evidence>
<keyword evidence="1 4" id="KW-0378">Hydrolase</keyword>
<dbReference type="EMBL" id="JBHUHQ010000015">
    <property type="protein sequence ID" value="MFD2044597.1"/>
    <property type="molecule type" value="Genomic_DNA"/>
</dbReference>
<dbReference type="Proteomes" id="UP001597383">
    <property type="component" value="Unassembled WGS sequence"/>
</dbReference>
<dbReference type="RefSeq" id="WP_377556173.1">
    <property type="nucleotide sequence ID" value="NZ_JBHUHQ010000015.1"/>
</dbReference>
<dbReference type="PROSITE" id="PS50263">
    <property type="entry name" value="CN_HYDROLASE"/>
    <property type="match status" value="1"/>
</dbReference>
<gene>
    <name evidence="4" type="ORF">ACFSJF_09990</name>
</gene>
<dbReference type="PANTHER" id="PTHR43674:SF2">
    <property type="entry name" value="BETA-UREIDOPROPIONASE"/>
    <property type="match status" value="1"/>
</dbReference>
<feature type="compositionally biased region" description="Polar residues" evidence="2">
    <location>
        <begin position="252"/>
        <end position="263"/>
    </location>
</feature>
<dbReference type="InterPro" id="IPR003010">
    <property type="entry name" value="C-N_Hydrolase"/>
</dbReference>
<dbReference type="CDD" id="cd07197">
    <property type="entry name" value="nitrilase"/>
    <property type="match status" value="1"/>
</dbReference>
<dbReference type="InterPro" id="IPR036526">
    <property type="entry name" value="C-N_Hydrolase_sf"/>
</dbReference>